<dbReference type="InParanoid" id="A0A0C3DAT0"/>
<dbReference type="EMBL" id="KN822187">
    <property type="protein sequence ID" value="KIM53201.1"/>
    <property type="molecule type" value="Genomic_DNA"/>
</dbReference>
<dbReference type="OrthoDB" id="2993821at2759"/>
<dbReference type="Proteomes" id="UP000053989">
    <property type="component" value="Unassembled WGS sequence"/>
</dbReference>
<organism evidence="1 2">
    <name type="scientific">Scleroderma citrinum Foug A</name>
    <dbReference type="NCBI Taxonomy" id="1036808"/>
    <lineage>
        <taxon>Eukaryota</taxon>
        <taxon>Fungi</taxon>
        <taxon>Dikarya</taxon>
        <taxon>Basidiomycota</taxon>
        <taxon>Agaricomycotina</taxon>
        <taxon>Agaricomycetes</taxon>
        <taxon>Agaricomycetidae</taxon>
        <taxon>Boletales</taxon>
        <taxon>Sclerodermatineae</taxon>
        <taxon>Sclerodermataceae</taxon>
        <taxon>Scleroderma</taxon>
    </lineage>
</organism>
<dbReference type="STRING" id="1036808.A0A0C3DAT0"/>
<evidence type="ECO:0000313" key="2">
    <source>
        <dbReference type="Proteomes" id="UP000053989"/>
    </source>
</evidence>
<reference evidence="1 2" key="1">
    <citation type="submission" date="2014-04" db="EMBL/GenBank/DDBJ databases">
        <authorList>
            <consortium name="DOE Joint Genome Institute"/>
            <person name="Kuo A."/>
            <person name="Kohler A."/>
            <person name="Nagy L.G."/>
            <person name="Floudas D."/>
            <person name="Copeland A."/>
            <person name="Barry K.W."/>
            <person name="Cichocki N."/>
            <person name="Veneault-Fourrey C."/>
            <person name="LaButti K."/>
            <person name="Lindquist E.A."/>
            <person name="Lipzen A."/>
            <person name="Lundell T."/>
            <person name="Morin E."/>
            <person name="Murat C."/>
            <person name="Sun H."/>
            <person name="Tunlid A."/>
            <person name="Henrissat B."/>
            <person name="Grigoriev I.V."/>
            <person name="Hibbett D.S."/>
            <person name="Martin F."/>
            <person name="Nordberg H.P."/>
            <person name="Cantor M.N."/>
            <person name="Hua S.X."/>
        </authorList>
    </citation>
    <scope>NUCLEOTIDE SEQUENCE [LARGE SCALE GENOMIC DNA]</scope>
    <source>
        <strain evidence="1 2">Foug A</strain>
    </source>
</reference>
<sequence length="122" mass="13992">LFQWLWPPLVQRHLNEFMEYWNNHALSRQKDKLHPSGTSPQHLWVAPESAEATARDCAIWVDMNLVQDLRERLGGQAGRDLAFRFVDDEFAAVADDAWTQLGCPEVTLMSAWDIFVAIANLL</sequence>
<gene>
    <name evidence="1" type="ORF">SCLCIDRAFT_139474</name>
</gene>
<proteinExistence type="predicted"/>
<evidence type="ECO:0000313" key="1">
    <source>
        <dbReference type="EMBL" id="KIM53201.1"/>
    </source>
</evidence>
<keyword evidence="2" id="KW-1185">Reference proteome</keyword>
<feature type="non-terminal residue" evidence="1">
    <location>
        <position position="1"/>
    </location>
</feature>
<accession>A0A0C3DAT0</accession>
<dbReference type="AlphaFoldDB" id="A0A0C3DAT0"/>
<dbReference type="HOGENOM" id="CLU_2238202_0_0_1"/>
<protein>
    <submittedName>
        <fullName evidence="1">Uncharacterized protein</fullName>
    </submittedName>
</protein>
<name>A0A0C3DAT0_9AGAM</name>
<reference evidence="2" key="2">
    <citation type="submission" date="2015-01" db="EMBL/GenBank/DDBJ databases">
        <title>Evolutionary Origins and Diversification of the Mycorrhizal Mutualists.</title>
        <authorList>
            <consortium name="DOE Joint Genome Institute"/>
            <consortium name="Mycorrhizal Genomics Consortium"/>
            <person name="Kohler A."/>
            <person name="Kuo A."/>
            <person name="Nagy L.G."/>
            <person name="Floudas D."/>
            <person name="Copeland A."/>
            <person name="Barry K.W."/>
            <person name="Cichocki N."/>
            <person name="Veneault-Fourrey C."/>
            <person name="LaButti K."/>
            <person name="Lindquist E.A."/>
            <person name="Lipzen A."/>
            <person name="Lundell T."/>
            <person name="Morin E."/>
            <person name="Murat C."/>
            <person name="Riley R."/>
            <person name="Ohm R."/>
            <person name="Sun H."/>
            <person name="Tunlid A."/>
            <person name="Henrissat B."/>
            <person name="Grigoriev I.V."/>
            <person name="Hibbett D.S."/>
            <person name="Martin F."/>
        </authorList>
    </citation>
    <scope>NUCLEOTIDE SEQUENCE [LARGE SCALE GENOMIC DNA]</scope>
    <source>
        <strain evidence="2">Foug A</strain>
    </source>
</reference>